<evidence type="ECO:0000313" key="2">
    <source>
        <dbReference type="Proteomes" id="UP001162992"/>
    </source>
</evidence>
<accession>A0ACC2DY83</accession>
<organism evidence="1 2">
    <name type="scientific">Diphasiastrum complanatum</name>
    <name type="common">Issler's clubmoss</name>
    <name type="synonym">Lycopodium complanatum</name>
    <dbReference type="NCBI Taxonomy" id="34168"/>
    <lineage>
        <taxon>Eukaryota</taxon>
        <taxon>Viridiplantae</taxon>
        <taxon>Streptophyta</taxon>
        <taxon>Embryophyta</taxon>
        <taxon>Tracheophyta</taxon>
        <taxon>Lycopodiopsida</taxon>
        <taxon>Lycopodiales</taxon>
        <taxon>Lycopodiaceae</taxon>
        <taxon>Lycopodioideae</taxon>
        <taxon>Diphasiastrum</taxon>
    </lineage>
</organism>
<name>A0ACC2DY83_DIPCM</name>
<gene>
    <name evidence="1" type="ORF">O6H91_04G077600</name>
</gene>
<dbReference type="EMBL" id="CM055095">
    <property type="protein sequence ID" value="KAJ7559289.1"/>
    <property type="molecule type" value="Genomic_DNA"/>
</dbReference>
<protein>
    <submittedName>
        <fullName evidence="1">Uncharacterized protein</fullName>
    </submittedName>
</protein>
<sequence>MGRGKIEIKRIENATSRQVTFSKRRGGLLKKAHELSVLCDAQVALIIFSSTGKLFEYASPRTQVIVAHVSSSVYFTSMKEILDRYGKHPEGVQTGTVTDPNNDVMLQYLNREVLRMKQQIERAHQTQRHMMGEDLAILPLKDLQQLEEQLDIGLRHIRAKKDQLLLEQLEELRRKERHWLEENEALRRKLAGGQALSGPVPSPLSIVNPLETREPPSLGTVSLPFSVQFNQQNMREAPNLQTSLQLG</sequence>
<evidence type="ECO:0000313" key="1">
    <source>
        <dbReference type="EMBL" id="KAJ7559289.1"/>
    </source>
</evidence>
<dbReference type="Proteomes" id="UP001162992">
    <property type="component" value="Chromosome 4"/>
</dbReference>
<keyword evidence="2" id="KW-1185">Reference proteome</keyword>
<comment type="caution">
    <text evidence="1">The sequence shown here is derived from an EMBL/GenBank/DDBJ whole genome shotgun (WGS) entry which is preliminary data.</text>
</comment>
<reference evidence="2" key="1">
    <citation type="journal article" date="2024" name="Proc. Natl. Acad. Sci. U.S.A.">
        <title>Extraordinary preservation of gene collinearity over three hundred million years revealed in homosporous lycophytes.</title>
        <authorList>
            <person name="Li C."/>
            <person name="Wickell D."/>
            <person name="Kuo L.Y."/>
            <person name="Chen X."/>
            <person name="Nie B."/>
            <person name="Liao X."/>
            <person name="Peng D."/>
            <person name="Ji J."/>
            <person name="Jenkins J."/>
            <person name="Williams M."/>
            <person name="Shu S."/>
            <person name="Plott C."/>
            <person name="Barry K."/>
            <person name="Rajasekar S."/>
            <person name="Grimwood J."/>
            <person name="Han X."/>
            <person name="Sun S."/>
            <person name="Hou Z."/>
            <person name="He W."/>
            <person name="Dai G."/>
            <person name="Sun C."/>
            <person name="Schmutz J."/>
            <person name="Leebens-Mack J.H."/>
            <person name="Li F.W."/>
            <person name="Wang L."/>
        </authorList>
    </citation>
    <scope>NUCLEOTIDE SEQUENCE [LARGE SCALE GENOMIC DNA]</scope>
    <source>
        <strain evidence="2">cv. PW_Plant_1</strain>
    </source>
</reference>
<proteinExistence type="predicted"/>